<name>A0AAD9QFC6_ACRCE</name>
<feature type="region of interest" description="Disordered" evidence="2">
    <location>
        <begin position="253"/>
        <end position="276"/>
    </location>
</feature>
<dbReference type="InterPro" id="IPR001849">
    <property type="entry name" value="PH_domain"/>
</dbReference>
<keyword evidence="5" id="KW-1185">Reference proteome</keyword>
<dbReference type="InterPro" id="IPR011993">
    <property type="entry name" value="PH-like_dom_sf"/>
</dbReference>
<evidence type="ECO:0000313" key="5">
    <source>
        <dbReference type="Proteomes" id="UP001249851"/>
    </source>
</evidence>
<reference evidence="4" key="1">
    <citation type="journal article" date="2023" name="G3 (Bethesda)">
        <title>Whole genome assembly and annotation of the endangered Caribbean coral Acropora cervicornis.</title>
        <authorList>
            <person name="Selwyn J.D."/>
            <person name="Vollmer S.V."/>
        </authorList>
    </citation>
    <scope>NUCLEOTIDE SEQUENCE</scope>
    <source>
        <strain evidence="4">K2</strain>
    </source>
</reference>
<feature type="region of interest" description="Disordered" evidence="2">
    <location>
        <begin position="17"/>
        <end position="44"/>
    </location>
</feature>
<evidence type="ECO:0000256" key="1">
    <source>
        <dbReference type="SAM" id="Coils"/>
    </source>
</evidence>
<proteinExistence type="predicted"/>
<reference evidence="4" key="2">
    <citation type="journal article" date="2023" name="Science">
        <title>Genomic signatures of disease resistance in endangered staghorn corals.</title>
        <authorList>
            <person name="Vollmer S.V."/>
            <person name="Selwyn J.D."/>
            <person name="Despard B.A."/>
            <person name="Roesel C.L."/>
        </authorList>
    </citation>
    <scope>NUCLEOTIDE SEQUENCE</scope>
    <source>
        <strain evidence="4">K2</strain>
    </source>
</reference>
<dbReference type="AlphaFoldDB" id="A0AAD9QFC6"/>
<accession>A0AAD9QFC6</accession>
<feature type="domain" description="PH" evidence="3">
    <location>
        <begin position="51"/>
        <end position="137"/>
    </location>
</feature>
<dbReference type="EMBL" id="JARQWQ010000037">
    <property type="protein sequence ID" value="KAK2560276.1"/>
    <property type="molecule type" value="Genomic_DNA"/>
</dbReference>
<dbReference type="Gene3D" id="2.30.29.30">
    <property type="entry name" value="Pleckstrin-homology domain (PH domain)/Phosphotyrosine-binding domain (PTB)"/>
    <property type="match status" value="1"/>
</dbReference>
<comment type="caution">
    <text evidence="4">The sequence shown here is derived from an EMBL/GenBank/DDBJ whole genome shotgun (WGS) entry which is preliminary data.</text>
</comment>
<organism evidence="4 5">
    <name type="scientific">Acropora cervicornis</name>
    <name type="common">Staghorn coral</name>
    <dbReference type="NCBI Taxonomy" id="6130"/>
    <lineage>
        <taxon>Eukaryota</taxon>
        <taxon>Metazoa</taxon>
        <taxon>Cnidaria</taxon>
        <taxon>Anthozoa</taxon>
        <taxon>Hexacorallia</taxon>
        <taxon>Scleractinia</taxon>
        <taxon>Astrocoeniina</taxon>
        <taxon>Acroporidae</taxon>
        <taxon>Acropora</taxon>
    </lineage>
</organism>
<feature type="compositionally biased region" description="Basic and acidic residues" evidence="2">
    <location>
        <begin position="29"/>
        <end position="41"/>
    </location>
</feature>
<feature type="coiled-coil region" evidence="1">
    <location>
        <begin position="407"/>
        <end position="448"/>
    </location>
</feature>
<dbReference type="Proteomes" id="UP001249851">
    <property type="component" value="Unassembled WGS sequence"/>
</dbReference>
<feature type="region of interest" description="Disordered" evidence="2">
    <location>
        <begin position="289"/>
        <end position="308"/>
    </location>
</feature>
<evidence type="ECO:0000259" key="3">
    <source>
        <dbReference type="SMART" id="SM00233"/>
    </source>
</evidence>
<evidence type="ECO:0000256" key="2">
    <source>
        <dbReference type="SAM" id="MobiDB-lite"/>
    </source>
</evidence>
<sequence length="622" mass="70841">MEEPWEFLTVPAEIQSSSFGKEMSSDCPEPEKLLEKTEGNNKSKQIASRTTKLCGFLNKLGAKGLKRWKMRWFVYDERKCRLVIDVANASFSFDVVDAETLNEFHINTPERTYQLQAKDKQTMMFWLQELQGRRQEYSKKKANLVVHNKGDISFLGQSTDGLLAEEKEIEKEKSQEEPPKPIIEPVPVPHSVGEEAAAIMPSSQSFLSNISYTNLKTEINNMRAKRASLTPALNISGPLTEKELAELLNLKDETKSSRVQSSANDKDVPVNDGGKSTFQSHIAIVNDEESEEIKASNPQQQENAEDKKKISANFLMRSATLRRKFANSRPVTQSAAGTKVPPQCAECKKLQESLAETERKLSVAQDESQMRQDVIESLHQVFRKFEERENNVNLKEQDGKKSFPEEMKDKLIYIAQLEEKVKEQTQELERVEAAMKANNKELRECRDQIQMFQEMTAVKDQVVVSLTHQLYALEKSTVEGVEVHEAAADDQVDDDDQQRASKETKSAENFIEEMQEIGKLKETCQAYVLQNRFLNSEILEFNKLRANDASIIRAQQMRLATVEAEMCKYKSKYFLVLREFQKPRKDGDSLGMEDEVISRLVEDAIDSESPFSHLIVGASNKI</sequence>
<protein>
    <submittedName>
        <fullName evidence="4">TBC1 domain family member 2A</fullName>
    </submittedName>
</protein>
<feature type="region of interest" description="Disordered" evidence="2">
    <location>
        <begin position="486"/>
        <end position="505"/>
    </location>
</feature>
<dbReference type="SUPFAM" id="SSF50729">
    <property type="entry name" value="PH domain-like"/>
    <property type="match status" value="1"/>
</dbReference>
<dbReference type="SMART" id="SM00233">
    <property type="entry name" value="PH"/>
    <property type="match status" value="1"/>
</dbReference>
<evidence type="ECO:0000313" key="4">
    <source>
        <dbReference type="EMBL" id="KAK2560276.1"/>
    </source>
</evidence>
<keyword evidence="1" id="KW-0175">Coiled coil</keyword>
<gene>
    <name evidence="4" type="ORF">P5673_017267</name>
</gene>